<feature type="transmembrane region" description="Helical" evidence="1">
    <location>
        <begin position="288"/>
        <end position="307"/>
    </location>
</feature>
<name>A0A1Y3QSK9_9BACT</name>
<feature type="transmembrane region" description="Helical" evidence="1">
    <location>
        <begin position="319"/>
        <end position="340"/>
    </location>
</feature>
<dbReference type="EMBL" id="NFHB01000007">
    <property type="protein sequence ID" value="OUN02634.1"/>
    <property type="molecule type" value="Genomic_DNA"/>
</dbReference>
<feature type="transmembrane region" description="Helical" evidence="1">
    <location>
        <begin position="41"/>
        <end position="62"/>
    </location>
</feature>
<feature type="transmembrane region" description="Helical" evidence="1">
    <location>
        <begin position="7"/>
        <end position="29"/>
    </location>
</feature>
<feature type="transmembrane region" description="Helical" evidence="1">
    <location>
        <begin position="184"/>
        <end position="205"/>
    </location>
</feature>
<keyword evidence="1" id="KW-0812">Transmembrane</keyword>
<proteinExistence type="predicted"/>
<feature type="transmembrane region" description="Helical" evidence="1">
    <location>
        <begin position="74"/>
        <end position="95"/>
    </location>
</feature>
<feature type="transmembrane region" description="Helical" evidence="1">
    <location>
        <begin position="249"/>
        <end position="267"/>
    </location>
</feature>
<reference evidence="3" key="1">
    <citation type="submission" date="2017-04" db="EMBL/GenBank/DDBJ databases">
        <title>Function of individual gut microbiota members based on whole genome sequencing of pure cultures obtained from chicken caecum.</title>
        <authorList>
            <person name="Medvecky M."/>
            <person name="Cejkova D."/>
            <person name="Polansky O."/>
            <person name="Karasova D."/>
            <person name="Kubasova T."/>
            <person name="Cizek A."/>
            <person name="Rychlik I."/>
        </authorList>
    </citation>
    <scope>NUCLEOTIDE SEQUENCE [LARGE SCALE GENOMIC DNA]</scope>
    <source>
        <strain evidence="3">An90</strain>
    </source>
</reference>
<evidence type="ECO:0000313" key="3">
    <source>
        <dbReference type="Proteomes" id="UP000195772"/>
    </source>
</evidence>
<comment type="caution">
    <text evidence="2">The sequence shown here is derived from an EMBL/GenBank/DDBJ whole genome shotgun (WGS) entry which is preliminary data.</text>
</comment>
<evidence type="ECO:0000313" key="2">
    <source>
        <dbReference type="EMBL" id="OUN02634.1"/>
    </source>
</evidence>
<dbReference type="InterPro" id="IPR021240">
    <property type="entry name" value="DUF2776"/>
</dbReference>
<gene>
    <name evidence="2" type="ORF">B5G41_11355</name>
</gene>
<evidence type="ECO:0000256" key="1">
    <source>
        <dbReference type="SAM" id="Phobius"/>
    </source>
</evidence>
<dbReference type="eggNOG" id="ENOG502ZA26">
    <property type="taxonomic scope" value="Bacteria"/>
</dbReference>
<dbReference type="Pfam" id="PF10951">
    <property type="entry name" value="DUF2776"/>
    <property type="match status" value="1"/>
</dbReference>
<keyword evidence="1" id="KW-0472">Membrane</keyword>
<feature type="transmembrane region" description="Helical" evidence="1">
    <location>
        <begin position="226"/>
        <end position="243"/>
    </location>
</feature>
<dbReference type="OrthoDB" id="1934357at2"/>
<feature type="transmembrane region" description="Helical" evidence="1">
    <location>
        <begin position="101"/>
        <end position="124"/>
    </location>
</feature>
<keyword evidence="1" id="KW-1133">Transmembrane helix</keyword>
<dbReference type="Proteomes" id="UP000195772">
    <property type="component" value="Unassembled WGS sequence"/>
</dbReference>
<dbReference type="RefSeq" id="WP_087402999.1">
    <property type="nucleotide sequence ID" value="NZ_NFHB01000007.1"/>
</dbReference>
<dbReference type="AlphaFoldDB" id="A0A1Y3QSK9"/>
<feature type="transmembrane region" description="Helical" evidence="1">
    <location>
        <begin position="155"/>
        <end position="178"/>
    </location>
</feature>
<protein>
    <recommendedName>
        <fullName evidence="4">DUF2776 domain-containing protein</fullName>
    </recommendedName>
</protein>
<accession>A0A1Y3QSK9</accession>
<organism evidence="2 3">
    <name type="scientific">Alistipes onderdonkii</name>
    <dbReference type="NCBI Taxonomy" id="328813"/>
    <lineage>
        <taxon>Bacteria</taxon>
        <taxon>Pseudomonadati</taxon>
        <taxon>Bacteroidota</taxon>
        <taxon>Bacteroidia</taxon>
        <taxon>Bacteroidales</taxon>
        <taxon>Rikenellaceae</taxon>
        <taxon>Alistipes</taxon>
    </lineage>
</organism>
<evidence type="ECO:0008006" key="4">
    <source>
        <dbReference type="Google" id="ProtNLM"/>
    </source>
</evidence>
<sequence>MNYGISILFRAIPLAMAAFCFAYGAYVFAAGDDPSRLTAGPVLFFLGSICIALYCTAATIIRQIIGTYTAAAKYLFPAIGYAVAAMTVICGLFIIQSHMTGAFVTGHVICGLGFITACVSTAATSSTRFSLIPKNSGDSTFSVNPAGFTRGQSSLLIFIVSAIAAGAWVWCILLFALGTLPAHIVAGSVMFGIACVCTSLIALVASIARQARGSYTMEERRRWMGLVLAMGGLAFALGLILIFTLRGEAISFVGFVLIGLALICWSISSKVILLAKIWHADFPLANRIPIIPVLTALTCLFLAAFLYEAALSEPKYFVPARVLAGFGAICFTLYSIVSILESGASKK</sequence>